<name>A0A9P5MR73_9AGAM</name>
<keyword evidence="4 6" id="KW-0964">Secreted</keyword>
<dbReference type="OrthoDB" id="4225815at2759"/>
<comment type="similarity">
    <text evidence="2 6">Belongs to the fungal hydrophobin family.</text>
</comment>
<comment type="caution">
    <text evidence="7">The sequence shown here is derived from an EMBL/GenBank/DDBJ whole genome shotgun (WGS) entry which is preliminary data.</text>
</comment>
<sequence>MMLYQPLVSLLMLFAATSGVAASATPVRRGGGYPAPVVPAISQSQCNTAPQCCQQLTSTSNPILGSLGVLSALANTNLPVGVNCANIIATQPCQGNPVCCEGNQQSLFPPALQ</sequence>
<comment type="subcellular location">
    <subcellularLocation>
        <location evidence="1 6">Secreted</location>
        <location evidence="1 6">Cell wall</location>
    </subcellularLocation>
</comment>
<evidence type="ECO:0000256" key="1">
    <source>
        <dbReference type="ARBA" id="ARBA00004191"/>
    </source>
</evidence>
<keyword evidence="3 6" id="KW-0134">Cell wall</keyword>
<dbReference type="GO" id="GO:0009277">
    <property type="term" value="C:fungal-type cell wall"/>
    <property type="evidence" value="ECO:0007669"/>
    <property type="project" value="InterPro"/>
</dbReference>
<dbReference type="CDD" id="cd23507">
    <property type="entry name" value="hydrophobin_I"/>
    <property type="match status" value="1"/>
</dbReference>
<organism evidence="7 8">
    <name type="scientific">Russula ochroleuca</name>
    <dbReference type="NCBI Taxonomy" id="152965"/>
    <lineage>
        <taxon>Eukaryota</taxon>
        <taxon>Fungi</taxon>
        <taxon>Dikarya</taxon>
        <taxon>Basidiomycota</taxon>
        <taxon>Agaricomycotina</taxon>
        <taxon>Agaricomycetes</taxon>
        <taxon>Russulales</taxon>
        <taxon>Russulaceae</taxon>
        <taxon>Russula</taxon>
    </lineage>
</organism>
<evidence type="ECO:0000313" key="7">
    <source>
        <dbReference type="EMBL" id="KAF8471635.1"/>
    </source>
</evidence>
<dbReference type="AlphaFoldDB" id="A0A9P5MR73"/>
<protein>
    <recommendedName>
        <fullName evidence="6">Hydrophobin</fullName>
    </recommendedName>
</protein>
<keyword evidence="8" id="KW-1185">Reference proteome</keyword>
<gene>
    <name evidence="7" type="ORF">DFH94DRAFT_768658</name>
</gene>
<keyword evidence="6" id="KW-0732">Signal</keyword>
<evidence type="ECO:0000256" key="6">
    <source>
        <dbReference type="RuleBase" id="RU365009"/>
    </source>
</evidence>
<dbReference type="SMART" id="SM00075">
    <property type="entry name" value="HYDRO"/>
    <property type="match status" value="1"/>
</dbReference>
<proteinExistence type="inferred from homology"/>
<evidence type="ECO:0000256" key="5">
    <source>
        <dbReference type="ARBA" id="ARBA00023157"/>
    </source>
</evidence>
<dbReference type="GO" id="GO:0005199">
    <property type="term" value="F:structural constituent of cell wall"/>
    <property type="evidence" value="ECO:0007669"/>
    <property type="project" value="InterPro"/>
</dbReference>
<reference evidence="7" key="2">
    <citation type="journal article" date="2020" name="Nat. Commun.">
        <title>Large-scale genome sequencing of mycorrhizal fungi provides insights into the early evolution of symbiotic traits.</title>
        <authorList>
            <person name="Miyauchi S."/>
            <person name="Kiss E."/>
            <person name="Kuo A."/>
            <person name="Drula E."/>
            <person name="Kohler A."/>
            <person name="Sanchez-Garcia M."/>
            <person name="Morin E."/>
            <person name="Andreopoulos B."/>
            <person name="Barry K.W."/>
            <person name="Bonito G."/>
            <person name="Buee M."/>
            <person name="Carver A."/>
            <person name="Chen C."/>
            <person name="Cichocki N."/>
            <person name="Clum A."/>
            <person name="Culley D."/>
            <person name="Crous P.W."/>
            <person name="Fauchery L."/>
            <person name="Girlanda M."/>
            <person name="Hayes R.D."/>
            <person name="Keri Z."/>
            <person name="LaButti K."/>
            <person name="Lipzen A."/>
            <person name="Lombard V."/>
            <person name="Magnuson J."/>
            <person name="Maillard F."/>
            <person name="Murat C."/>
            <person name="Nolan M."/>
            <person name="Ohm R.A."/>
            <person name="Pangilinan J."/>
            <person name="Pereira M.F."/>
            <person name="Perotto S."/>
            <person name="Peter M."/>
            <person name="Pfister S."/>
            <person name="Riley R."/>
            <person name="Sitrit Y."/>
            <person name="Stielow J.B."/>
            <person name="Szollosi G."/>
            <person name="Zifcakova L."/>
            <person name="Stursova M."/>
            <person name="Spatafora J.W."/>
            <person name="Tedersoo L."/>
            <person name="Vaario L.M."/>
            <person name="Yamada A."/>
            <person name="Yan M."/>
            <person name="Wang P."/>
            <person name="Xu J."/>
            <person name="Bruns T."/>
            <person name="Baldrian P."/>
            <person name="Vilgalys R."/>
            <person name="Dunand C."/>
            <person name="Henrissat B."/>
            <person name="Grigoriev I.V."/>
            <person name="Hibbett D."/>
            <person name="Nagy L.G."/>
            <person name="Martin F.M."/>
        </authorList>
    </citation>
    <scope>NUCLEOTIDE SEQUENCE</scope>
    <source>
        <strain evidence="7">Prilba</strain>
    </source>
</reference>
<evidence type="ECO:0000313" key="8">
    <source>
        <dbReference type="Proteomes" id="UP000759537"/>
    </source>
</evidence>
<dbReference type="Pfam" id="PF01185">
    <property type="entry name" value="Hydrophobin"/>
    <property type="match status" value="1"/>
</dbReference>
<dbReference type="EMBL" id="WHVB01000022">
    <property type="protein sequence ID" value="KAF8471635.1"/>
    <property type="molecule type" value="Genomic_DNA"/>
</dbReference>
<evidence type="ECO:0000256" key="3">
    <source>
        <dbReference type="ARBA" id="ARBA00022512"/>
    </source>
</evidence>
<dbReference type="InterPro" id="IPR001338">
    <property type="entry name" value="Class_I_Hydrophobin"/>
</dbReference>
<reference evidence="7" key="1">
    <citation type="submission" date="2019-10" db="EMBL/GenBank/DDBJ databases">
        <authorList>
            <consortium name="DOE Joint Genome Institute"/>
            <person name="Kuo A."/>
            <person name="Miyauchi S."/>
            <person name="Kiss E."/>
            <person name="Drula E."/>
            <person name="Kohler A."/>
            <person name="Sanchez-Garcia M."/>
            <person name="Andreopoulos B."/>
            <person name="Barry K.W."/>
            <person name="Bonito G."/>
            <person name="Buee M."/>
            <person name="Carver A."/>
            <person name="Chen C."/>
            <person name="Cichocki N."/>
            <person name="Clum A."/>
            <person name="Culley D."/>
            <person name="Crous P.W."/>
            <person name="Fauchery L."/>
            <person name="Girlanda M."/>
            <person name="Hayes R."/>
            <person name="Keri Z."/>
            <person name="LaButti K."/>
            <person name="Lipzen A."/>
            <person name="Lombard V."/>
            <person name="Magnuson J."/>
            <person name="Maillard F."/>
            <person name="Morin E."/>
            <person name="Murat C."/>
            <person name="Nolan M."/>
            <person name="Ohm R."/>
            <person name="Pangilinan J."/>
            <person name="Pereira M."/>
            <person name="Perotto S."/>
            <person name="Peter M."/>
            <person name="Riley R."/>
            <person name="Sitrit Y."/>
            <person name="Stielow B."/>
            <person name="Szollosi G."/>
            <person name="Zifcakova L."/>
            <person name="Stursova M."/>
            <person name="Spatafora J.W."/>
            <person name="Tedersoo L."/>
            <person name="Vaario L.-M."/>
            <person name="Yamada A."/>
            <person name="Yan M."/>
            <person name="Wang P."/>
            <person name="Xu J."/>
            <person name="Bruns T."/>
            <person name="Baldrian P."/>
            <person name="Vilgalys R."/>
            <person name="Henrissat B."/>
            <person name="Grigoriev I.V."/>
            <person name="Hibbett D."/>
            <person name="Nagy L.G."/>
            <person name="Martin F.M."/>
        </authorList>
    </citation>
    <scope>NUCLEOTIDE SEQUENCE</scope>
    <source>
        <strain evidence="7">Prilba</strain>
    </source>
</reference>
<keyword evidence="5 6" id="KW-1015">Disulfide bond</keyword>
<feature type="signal peptide" evidence="6">
    <location>
        <begin position="1"/>
        <end position="22"/>
    </location>
</feature>
<feature type="chain" id="PRO_5040533087" description="Hydrophobin" evidence="6">
    <location>
        <begin position="23"/>
        <end position="113"/>
    </location>
</feature>
<evidence type="ECO:0000256" key="2">
    <source>
        <dbReference type="ARBA" id="ARBA00010446"/>
    </source>
</evidence>
<evidence type="ECO:0000256" key="4">
    <source>
        <dbReference type="ARBA" id="ARBA00022525"/>
    </source>
</evidence>
<dbReference type="Proteomes" id="UP000759537">
    <property type="component" value="Unassembled WGS sequence"/>
</dbReference>
<accession>A0A9P5MR73</accession>